<feature type="non-terminal residue" evidence="1">
    <location>
        <position position="157"/>
    </location>
</feature>
<keyword evidence="2" id="KW-1185">Reference proteome</keyword>
<sequence length="157" mass="17736">MCKVGGKKQVNNILNKEESEESSTKNLTTSKVKNKKIDHFLAHIPTFLEQAQFEDQNLNITITNVLPSRKQLAGHILKSATETNKSYIQDKARNDSHGIMIAFDSWKNVINQEILGLVLIMSNDIMEMTEEIFREIDALEIKINRLVTDSDAAYAAS</sequence>
<name>A0A9N9JFG0_9GLOM</name>
<organism evidence="1 2">
    <name type="scientific">Cetraspora pellucida</name>
    <dbReference type="NCBI Taxonomy" id="1433469"/>
    <lineage>
        <taxon>Eukaryota</taxon>
        <taxon>Fungi</taxon>
        <taxon>Fungi incertae sedis</taxon>
        <taxon>Mucoromycota</taxon>
        <taxon>Glomeromycotina</taxon>
        <taxon>Glomeromycetes</taxon>
        <taxon>Diversisporales</taxon>
        <taxon>Gigasporaceae</taxon>
        <taxon>Cetraspora</taxon>
    </lineage>
</organism>
<reference evidence="1" key="1">
    <citation type="submission" date="2021-06" db="EMBL/GenBank/DDBJ databases">
        <authorList>
            <person name="Kallberg Y."/>
            <person name="Tangrot J."/>
            <person name="Rosling A."/>
        </authorList>
    </citation>
    <scope>NUCLEOTIDE SEQUENCE</scope>
    <source>
        <strain evidence="1">FL966</strain>
    </source>
</reference>
<protein>
    <submittedName>
        <fullName evidence="1">5279_t:CDS:1</fullName>
    </submittedName>
</protein>
<dbReference type="EMBL" id="CAJVQA010022423">
    <property type="protein sequence ID" value="CAG8773747.1"/>
    <property type="molecule type" value="Genomic_DNA"/>
</dbReference>
<dbReference type="OrthoDB" id="2439131at2759"/>
<accession>A0A9N9JFG0</accession>
<comment type="caution">
    <text evidence="1">The sequence shown here is derived from an EMBL/GenBank/DDBJ whole genome shotgun (WGS) entry which is preliminary data.</text>
</comment>
<dbReference type="AlphaFoldDB" id="A0A9N9JFG0"/>
<gene>
    <name evidence="1" type="ORF">CPELLU_LOCUS16002</name>
</gene>
<dbReference type="Proteomes" id="UP000789759">
    <property type="component" value="Unassembled WGS sequence"/>
</dbReference>
<evidence type="ECO:0000313" key="1">
    <source>
        <dbReference type="EMBL" id="CAG8773747.1"/>
    </source>
</evidence>
<proteinExistence type="predicted"/>
<evidence type="ECO:0000313" key="2">
    <source>
        <dbReference type="Proteomes" id="UP000789759"/>
    </source>
</evidence>